<reference evidence="9" key="1">
    <citation type="submission" date="2020-07" db="EMBL/GenBank/DDBJ databases">
        <authorList>
            <person name="Ferguson B K."/>
        </authorList>
    </citation>
    <scope>NUCLEOTIDE SEQUENCE</scope>
    <source>
        <strain evidence="9">L06</strain>
    </source>
</reference>
<sequence length="597" mass="68303">MEIDNPDIPPVYLPKLQQVRSTYILSGDIGFASEYNSVLDAFIILKNYDHLANSTTKLIDLCKRDCRYGIAVMDVFLYVQDFMEAAKEIVEFLWEQKIGNCVILGTVGDEILAAQSQGFQADMVIQPSDPILIGQCNSDEWVEKEHIYPTLRMNNSIVEISYIEKEPYISRKNDDFEGIEYEILTILSASMNFGLHCNALNWSSGTTIEEEIFEEFDKNGNIDLVIGGVTWMPGKDVDFVLPYDSAQIVWMVPAHSNISFLGLISPFNVEIWILLVVSILFGSLIKFLFFRKVSFLEITALIIGAAWHDQPVRLSYRMKFISWVVFGYILTQAYLASLAGQLMAHSDTQVDTLEELVNSGLSFGGLDVHSKYFETSKNDDEAANPSIQKIHDEFISFHHDEYQRKLVDLMTGSNSSLALLVTLNMSYMYTDSGHQKVHKLKRALVTMPLCFPSRKGLQYRAQIDMKLERLIQGGIIAFIARNSTNIDYIRRRTAEESENQTNLELDDIIPIFLLLIMGYIAGFLCLLGEFIGHWWCNRKKMKIVESRRKVEKKFRRLRFDEKKLKSSVYNNSLKKRVLKPNVTIGYYDDAGVAWKIV</sequence>
<comment type="subcellular location">
    <subcellularLocation>
        <location evidence="1">Cell membrane</location>
        <topology evidence="1">Multi-pass membrane protein</topology>
    </subcellularLocation>
</comment>
<gene>
    <name evidence="9" type="ORF">BBRV_LOCUS19479</name>
</gene>
<evidence type="ECO:0000256" key="2">
    <source>
        <dbReference type="ARBA" id="ARBA00022475"/>
    </source>
</evidence>
<dbReference type="PANTHER" id="PTHR42643">
    <property type="entry name" value="IONOTROPIC RECEPTOR 20A-RELATED"/>
    <property type="match status" value="1"/>
</dbReference>
<keyword evidence="3 8" id="KW-0812">Transmembrane</keyword>
<dbReference type="PANTHER" id="PTHR42643:SF24">
    <property type="entry name" value="IONOTROPIC RECEPTOR 60A"/>
    <property type="match status" value="1"/>
</dbReference>
<evidence type="ECO:0000256" key="8">
    <source>
        <dbReference type="SAM" id="Phobius"/>
    </source>
</evidence>
<dbReference type="SUPFAM" id="SSF53850">
    <property type="entry name" value="Periplasmic binding protein-like II"/>
    <property type="match status" value="1"/>
</dbReference>
<protein>
    <recommendedName>
        <fullName evidence="10">Ionotropic glutamate receptor C-terminal domain-containing protein</fullName>
    </recommendedName>
</protein>
<name>A0A6V7IBB2_9HYME</name>
<organism evidence="9">
    <name type="scientific">Bracon brevicornis</name>
    <dbReference type="NCBI Taxonomy" id="1563983"/>
    <lineage>
        <taxon>Eukaryota</taxon>
        <taxon>Metazoa</taxon>
        <taxon>Ecdysozoa</taxon>
        <taxon>Arthropoda</taxon>
        <taxon>Hexapoda</taxon>
        <taxon>Insecta</taxon>
        <taxon>Pterygota</taxon>
        <taxon>Neoptera</taxon>
        <taxon>Endopterygota</taxon>
        <taxon>Hymenoptera</taxon>
        <taxon>Apocrita</taxon>
        <taxon>Ichneumonoidea</taxon>
        <taxon>Braconidae</taxon>
        <taxon>Braconinae</taxon>
        <taxon>Bracon</taxon>
    </lineage>
</organism>
<evidence type="ECO:0000256" key="3">
    <source>
        <dbReference type="ARBA" id="ARBA00022692"/>
    </source>
</evidence>
<keyword evidence="7" id="KW-0325">Glycoprotein</keyword>
<feature type="transmembrane region" description="Helical" evidence="8">
    <location>
        <begin position="508"/>
        <end position="532"/>
    </location>
</feature>
<dbReference type="Gene3D" id="3.40.190.10">
    <property type="entry name" value="Periplasmic binding protein-like II"/>
    <property type="match status" value="1"/>
</dbReference>
<dbReference type="InterPro" id="IPR052192">
    <property type="entry name" value="Insect_Ionotropic_Sensory_Rcpt"/>
</dbReference>
<evidence type="ECO:0000313" key="9">
    <source>
        <dbReference type="EMBL" id="CAD1536427.1"/>
    </source>
</evidence>
<dbReference type="Gene3D" id="1.10.287.70">
    <property type="match status" value="1"/>
</dbReference>
<keyword evidence="5 8" id="KW-0472">Membrane</keyword>
<dbReference type="GO" id="GO:0005886">
    <property type="term" value="C:plasma membrane"/>
    <property type="evidence" value="ECO:0007669"/>
    <property type="project" value="UniProtKB-SubCell"/>
</dbReference>
<keyword evidence="6" id="KW-0675">Receptor</keyword>
<evidence type="ECO:0000256" key="6">
    <source>
        <dbReference type="ARBA" id="ARBA00023170"/>
    </source>
</evidence>
<evidence type="ECO:0000256" key="4">
    <source>
        <dbReference type="ARBA" id="ARBA00022989"/>
    </source>
</evidence>
<evidence type="ECO:0000256" key="7">
    <source>
        <dbReference type="ARBA" id="ARBA00023180"/>
    </source>
</evidence>
<proteinExistence type="predicted"/>
<accession>A0A6V7IBB2</accession>
<evidence type="ECO:0000256" key="5">
    <source>
        <dbReference type="ARBA" id="ARBA00023136"/>
    </source>
</evidence>
<evidence type="ECO:0000256" key="1">
    <source>
        <dbReference type="ARBA" id="ARBA00004651"/>
    </source>
</evidence>
<evidence type="ECO:0008006" key="10">
    <source>
        <dbReference type="Google" id="ProtNLM"/>
    </source>
</evidence>
<keyword evidence="2" id="KW-1003">Cell membrane</keyword>
<dbReference type="AlphaFoldDB" id="A0A6V7IBB2"/>
<dbReference type="EMBL" id="CADCXW020000003">
    <property type="protein sequence ID" value="CAD1536427.1"/>
    <property type="molecule type" value="Genomic_DNA"/>
</dbReference>
<feature type="transmembrane region" description="Helical" evidence="8">
    <location>
        <begin position="271"/>
        <end position="289"/>
    </location>
</feature>
<feature type="transmembrane region" description="Helical" evidence="8">
    <location>
        <begin position="320"/>
        <end position="344"/>
    </location>
</feature>
<keyword evidence="4 8" id="KW-1133">Transmembrane helix</keyword>